<sequence>MISARNVRPVHLRVAGLGCALLLSGCLHSVYEKPLFAGGEGVEVVLMEQPCNRLDGVDEGVDAAQLVLSRVDGLGRLVATDKAWEQRARQLAVEMDAQRALVKPCEGEGLVGFEFAQIELWRTGVERPAVVDEPPAPEGTLQPPPHTRYGERLGILLDCLTQPGGDTAPFSATERARLDGLEARAYFSSDPHFTGYAKLDPYFRPAQESGLSLSMIVSARDRADREAARYRAGSTAQRTRYAEQYLLCLMERGYAR</sequence>
<dbReference type="AlphaFoldDB" id="A0A3P3VKC6"/>
<protein>
    <submittedName>
        <fullName evidence="1">Uncharacterized protein</fullName>
    </submittedName>
</protein>
<dbReference type="Proteomes" id="UP000280792">
    <property type="component" value="Unassembled WGS sequence"/>
</dbReference>
<proteinExistence type="predicted"/>
<reference evidence="1 2" key="2">
    <citation type="submission" date="2018-12" db="EMBL/GenBank/DDBJ databases">
        <title>Simiduia agarivorans gen. nov., sp. nov., a marine, agarolytic bacterium isolated from shallow coastal water from Keelung, Taiwan.</title>
        <authorList>
            <person name="Shieh W.Y."/>
        </authorList>
    </citation>
    <scope>NUCLEOTIDE SEQUENCE [LARGE SCALE GENOMIC DNA]</scope>
    <source>
        <strain evidence="1 2">GTF-13</strain>
    </source>
</reference>
<keyword evidence="2" id="KW-1185">Reference proteome</keyword>
<dbReference type="EMBL" id="QWEZ01000002">
    <property type="protein sequence ID" value="RRJ82767.1"/>
    <property type="molecule type" value="Genomic_DNA"/>
</dbReference>
<name>A0A3P3VKC6_9GAMM</name>
<evidence type="ECO:0000313" key="1">
    <source>
        <dbReference type="EMBL" id="RRJ82767.1"/>
    </source>
</evidence>
<accession>A0A3P3VKC6</accession>
<evidence type="ECO:0000313" key="2">
    <source>
        <dbReference type="Proteomes" id="UP000280792"/>
    </source>
</evidence>
<dbReference type="RefSeq" id="WP_125016807.1">
    <property type="nucleotide sequence ID" value="NZ_QWEZ01000002.1"/>
</dbReference>
<comment type="caution">
    <text evidence="1">The sequence shown here is derived from an EMBL/GenBank/DDBJ whole genome shotgun (WGS) entry which is preliminary data.</text>
</comment>
<reference evidence="1 2" key="1">
    <citation type="submission" date="2018-08" db="EMBL/GenBank/DDBJ databases">
        <authorList>
            <person name="Khan S.A."/>
        </authorList>
    </citation>
    <scope>NUCLEOTIDE SEQUENCE [LARGE SCALE GENOMIC DNA]</scope>
    <source>
        <strain evidence="1 2">GTF-13</strain>
    </source>
</reference>
<dbReference type="PROSITE" id="PS51257">
    <property type="entry name" value="PROKAR_LIPOPROTEIN"/>
    <property type="match status" value="1"/>
</dbReference>
<gene>
    <name evidence="1" type="ORF">D0544_13000</name>
</gene>
<organism evidence="1 2">
    <name type="scientific">Aestuariirhabdus litorea</name>
    <dbReference type="NCBI Taxonomy" id="2528527"/>
    <lineage>
        <taxon>Bacteria</taxon>
        <taxon>Pseudomonadati</taxon>
        <taxon>Pseudomonadota</taxon>
        <taxon>Gammaproteobacteria</taxon>
        <taxon>Oceanospirillales</taxon>
        <taxon>Aestuariirhabdaceae</taxon>
        <taxon>Aestuariirhabdus</taxon>
    </lineage>
</organism>